<feature type="region of interest" description="Disordered" evidence="1">
    <location>
        <begin position="25"/>
        <end position="78"/>
    </location>
</feature>
<feature type="compositionally biased region" description="Low complexity" evidence="1">
    <location>
        <begin position="38"/>
        <end position="59"/>
    </location>
</feature>
<keyword evidence="2" id="KW-1185">Reference proteome</keyword>
<sequence length="126" mass="14095">MESKIDPEMNHEIVVEIEPEIVLEIDPEIEPAPQTPLNQSSEIEQETEQQQQTNNSIITATTPLTNNDSKVDSADRKNAPRRAMVTCLSHHKCTSIPISKKARSIRVVAAFSEIILGDLGEYSLWN</sequence>
<dbReference type="Proteomes" id="UP000887561">
    <property type="component" value="Unplaced"/>
</dbReference>
<dbReference type="AlphaFoldDB" id="A0A915MJF4"/>
<evidence type="ECO:0000256" key="1">
    <source>
        <dbReference type="SAM" id="MobiDB-lite"/>
    </source>
</evidence>
<reference evidence="3" key="1">
    <citation type="submission" date="2022-11" db="UniProtKB">
        <authorList>
            <consortium name="WormBaseParasite"/>
        </authorList>
    </citation>
    <scope>IDENTIFICATION</scope>
</reference>
<accession>A0A915MJF4</accession>
<organism evidence="2 3">
    <name type="scientific">Meloidogyne javanica</name>
    <name type="common">Root-knot nematode worm</name>
    <dbReference type="NCBI Taxonomy" id="6303"/>
    <lineage>
        <taxon>Eukaryota</taxon>
        <taxon>Metazoa</taxon>
        <taxon>Ecdysozoa</taxon>
        <taxon>Nematoda</taxon>
        <taxon>Chromadorea</taxon>
        <taxon>Rhabditida</taxon>
        <taxon>Tylenchina</taxon>
        <taxon>Tylenchomorpha</taxon>
        <taxon>Tylenchoidea</taxon>
        <taxon>Meloidogynidae</taxon>
        <taxon>Meloidogyninae</taxon>
        <taxon>Meloidogyne</taxon>
        <taxon>Meloidogyne incognita group</taxon>
    </lineage>
</organism>
<evidence type="ECO:0000313" key="3">
    <source>
        <dbReference type="WBParaSite" id="scaffold38469_cov315.g23456"/>
    </source>
</evidence>
<protein>
    <submittedName>
        <fullName evidence="3">Uncharacterized protein</fullName>
    </submittedName>
</protein>
<feature type="compositionally biased region" description="Basic and acidic residues" evidence="1">
    <location>
        <begin position="69"/>
        <end position="78"/>
    </location>
</feature>
<proteinExistence type="predicted"/>
<name>A0A915MJF4_MELJA</name>
<dbReference type="WBParaSite" id="scaffold38469_cov315.g23456">
    <property type="protein sequence ID" value="scaffold38469_cov315.g23456"/>
    <property type="gene ID" value="scaffold38469_cov315.g23456"/>
</dbReference>
<evidence type="ECO:0000313" key="2">
    <source>
        <dbReference type="Proteomes" id="UP000887561"/>
    </source>
</evidence>